<protein>
    <recommendedName>
        <fullName evidence="4">B box-type domain-containing protein</fullName>
    </recommendedName>
</protein>
<sequence length="267" mass="30252">MASRTSCAHLNCEKGVGVLTCSGCDKTFCRKHSNEHHQALANELSEIVIVHDDIYKQLSQDSKTRHPILQQIDEWENESFRKIREAADDARKKVQNVIAEHRQTIADRFQLIADELHTRRETEDYLEPDLVKWREELDKLKSEINSSVNLDHILLLTDTLHIDPNPLVEPNFKRNVVQETFGRTVGSVTLSDDNRVAVSSGKFNVCGSASVYGTNFYSEGIHRISFCLDKLNWIFIGITSTPSTPKADSRKSPSGYGLVLFTKLIII</sequence>
<evidence type="ECO:0000313" key="3">
    <source>
        <dbReference type="Proteomes" id="UP000663829"/>
    </source>
</evidence>
<evidence type="ECO:0000313" key="1">
    <source>
        <dbReference type="EMBL" id="CAF1266296.1"/>
    </source>
</evidence>
<dbReference type="AlphaFoldDB" id="A0A815B2H6"/>
<comment type="caution">
    <text evidence="1">The sequence shown here is derived from an EMBL/GenBank/DDBJ whole genome shotgun (WGS) entry which is preliminary data.</text>
</comment>
<organism evidence="1 3">
    <name type="scientific">Didymodactylos carnosus</name>
    <dbReference type="NCBI Taxonomy" id="1234261"/>
    <lineage>
        <taxon>Eukaryota</taxon>
        <taxon>Metazoa</taxon>
        <taxon>Spiralia</taxon>
        <taxon>Gnathifera</taxon>
        <taxon>Rotifera</taxon>
        <taxon>Eurotatoria</taxon>
        <taxon>Bdelloidea</taxon>
        <taxon>Philodinida</taxon>
        <taxon>Philodinidae</taxon>
        <taxon>Didymodactylos</taxon>
    </lineage>
</organism>
<name>A0A815B2H6_9BILA</name>
<dbReference type="Proteomes" id="UP000663829">
    <property type="component" value="Unassembled WGS sequence"/>
</dbReference>
<evidence type="ECO:0008006" key="4">
    <source>
        <dbReference type="Google" id="ProtNLM"/>
    </source>
</evidence>
<dbReference type="Proteomes" id="UP000681722">
    <property type="component" value="Unassembled WGS sequence"/>
</dbReference>
<keyword evidence="3" id="KW-1185">Reference proteome</keyword>
<evidence type="ECO:0000313" key="2">
    <source>
        <dbReference type="EMBL" id="CAF4049631.1"/>
    </source>
</evidence>
<reference evidence="1" key="1">
    <citation type="submission" date="2021-02" db="EMBL/GenBank/DDBJ databases">
        <authorList>
            <person name="Nowell W R."/>
        </authorList>
    </citation>
    <scope>NUCLEOTIDE SEQUENCE</scope>
</reference>
<proteinExistence type="predicted"/>
<dbReference type="EMBL" id="CAJOBC010021099">
    <property type="protein sequence ID" value="CAF4049631.1"/>
    <property type="molecule type" value="Genomic_DNA"/>
</dbReference>
<gene>
    <name evidence="1" type="ORF">GPM918_LOCUS26858</name>
    <name evidence="2" type="ORF">SRO942_LOCUS27085</name>
</gene>
<dbReference type="EMBL" id="CAJNOQ010010999">
    <property type="protein sequence ID" value="CAF1266296.1"/>
    <property type="molecule type" value="Genomic_DNA"/>
</dbReference>
<accession>A0A815B2H6</accession>